<organism evidence="3 4">
    <name type="scientific">Candidatus Mycosynbacter amalyticus</name>
    <dbReference type="NCBI Taxonomy" id="2665156"/>
    <lineage>
        <taxon>Bacteria</taxon>
        <taxon>Candidatus Saccharimonadota</taxon>
        <taxon>Candidatus Saccharimonadota incertae sedis</taxon>
        <taxon>Candidatus Mycosynbacter</taxon>
    </lineage>
</organism>
<feature type="transmembrane region" description="Helical" evidence="2">
    <location>
        <begin position="38"/>
        <end position="56"/>
    </location>
</feature>
<dbReference type="EMBL" id="CP045921">
    <property type="protein sequence ID" value="QHN42656.1"/>
    <property type="molecule type" value="Genomic_DNA"/>
</dbReference>
<sequence>MRDRLDQIWSQLSYYVDEVAIRVGLARDDPAVDLRMRGIAAIAVCIFMAVCGGWWYTTHVLVTWQPESTRTSETAPIPVSSSGPHANEPLSNSVPSSEASDTPECDPDYSPCVPVVSGDLNCADIGQTVRIVGTDHYHLDNDSDGYGCDSYSN</sequence>
<evidence type="ECO:0000313" key="4">
    <source>
        <dbReference type="Proteomes" id="UP001059824"/>
    </source>
</evidence>
<evidence type="ECO:0008006" key="5">
    <source>
        <dbReference type="Google" id="ProtNLM"/>
    </source>
</evidence>
<keyword evidence="2" id="KW-0812">Transmembrane</keyword>
<name>A0A857MJB4_9BACT</name>
<dbReference type="AlphaFoldDB" id="A0A857MJB4"/>
<keyword evidence="4" id="KW-1185">Reference proteome</keyword>
<feature type="compositionally biased region" description="Polar residues" evidence="1">
    <location>
        <begin position="71"/>
        <end position="100"/>
    </location>
</feature>
<dbReference type="RefSeq" id="WP_260764115.1">
    <property type="nucleotide sequence ID" value="NZ_CP045921.1"/>
</dbReference>
<proteinExistence type="predicted"/>
<evidence type="ECO:0000313" key="3">
    <source>
        <dbReference type="EMBL" id="QHN42656.1"/>
    </source>
</evidence>
<keyword evidence="2" id="KW-0472">Membrane</keyword>
<gene>
    <name evidence="3" type="ORF">GII36_02180</name>
</gene>
<feature type="region of interest" description="Disordered" evidence="1">
    <location>
        <begin position="71"/>
        <end position="108"/>
    </location>
</feature>
<dbReference type="KEGG" id="mama:GII36_02180"/>
<evidence type="ECO:0000256" key="1">
    <source>
        <dbReference type="SAM" id="MobiDB-lite"/>
    </source>
</evidence>
<reference evidence="3" key="1">
    <citation type="journal article" date="2021" name="Nat. Microbiol.">
        <title>Cocultivation of an ultrasmall environmental parasitic bacterium with lytic ability against bacteria associated with wastewater foams.</title>
        <authorList>
            <person name="Batinovic S."/>
            <person name="Rose J.J.A."/>
            <person name="Ratcliffe J."/>
            <person name="Seviour R.J."/>
            <person name="Petrovski S."/>
        </authorList>
    </citation>
    <scope>NUCLEOTIDE SEQUENCE</scope>
    <source>
        <strain evidence="3">JR1</strain>
    </source>
</reference>
<accession>A0A857MJB4</accession>
<keyword evidence="2" id="KW-1133">Transmembrane helix</keyword>
<dbReference type="Proteomes" id="UP001059824">
    <property type="component" value="Chromosome"/>
</dbReference>
<evidence type="ECO:0000256" key="2">
    <source>
        <dbReference type="SAM" id="Phobius"/>
    </source>
</evidence>
<protein>
    <recommendedName>
        <fullName evidence="5">Excalibur calcium-binding domain-containing protein</fullName>
    </recommendedName>
</protein>